<organism evidence="1 2">
    <name type="scientific">Aureispira anguillae</name>
    <dbReference type="NCBI Taxonomy" id="2864201"/>
    <lineage>
        <taxon>Bacteria</taxon>
        <taxon>Pseudomonadati</taxon>
        <taxon>Bacteroidota</taxon>
        <taxon>Saprospiria</taxon>
        <taxon>Saprospirales</taxon>
        <taxon>Saprospiraceae</taxon>
        <taxon>Aureispira</taxon>
    </lineage>
</organism>
<dbReference type="Proteomes" id="UP001060919">
    <property type="component" value="Chromosome"/>
</dbReference>
<dbReference type="AlphaFoldDB" id="A0A915YD23"/>
<dbReference type="EMBL" id="AP026867">
    <property type="protein sequence ID" value="BDS10833.1"/>
    <property type="molecule type" value="Genomic_DNA"/>
</dbReference>
<dbReference type="GO" id="GO:0009307">
    <property type="term" value="P:DNA restriction-modification system"/>
    <property type="evidence" value="ECO:0007669"/>
    <property type="project" value="InterPro"/>
</dbReference>
<dbReference type="GO" id="GO:0009036">
    <property type="term" value="F:type II site-specific deoxyribonuclease activity"/>
    <property type="evidence" value="ECO:0007669"/>
    <property type="project" value="InterPro"/>
</dbReference>
<dbReference type="InterPro" id="IPR019057">
    <property type="entry name" value="Restrct_endonuc_II_Eco47II"/>
</dbReference>
<dbReference type="KEGG" id="aup:AsAng_0015430"/>
<keyword evidence="2" id="KW-1185">Reference proteome</keyword>
<dbReference type="GO" id="GO:0003677">
    <property type="term" value="F:DNA binding"/>
    <property type="evidence" value="ECO:0007669"/>
    <property type="project" value="InterPro"/>
</dbReference>
<keyword evidence="1" id="KW-0378">Hydrolase</keyword>
<evidence type="ECO:0000313" key="2">
    <source>
        <dbReference type="Proteomes" id="UP001060919"/>
    </source>
</evidence>
<protein>
    <submittedName>
        <fullName evidence="1">Eco47II family restriction endonuclease</fullName>
    </submittedName>
</protein>
<sequence length="249" mass="28978">MYNLTFISDKELLNHVYDTVKKYSFSMDLRKFNKNLIDPIKLTFDSIVYNQSYEETIENEVLRQLDKSNSNLIGYFHQNIFKYFSSDWHVPQQGYDIENTREAIFVEMKNKHNTMNSSSSAKTYMRMQNSIIKNPNATCLLVEVIAKKSQNIPWVVTLDGQKQSANHQIRRVSIDKFYELVTGDKNAFQKLCKALPTVIKDATSKLKNAEKANTVFDELNKLSPDLLTSIYLLSFKNYEGFNDFNLDTK</sequence>
<dbReference type="REBASE" id="664947">
    <property type="entry name" value="Asp426ORF15420P"/>
</dbReference>
<name>A0A915YD23_9BACT</name>
<accession>A0A915YD23</accession>
<proteinExistence type="predicted"/>
<keyword evidence="1" id="KW-0540">Nuclease</keyword>
<evidence type="ECO:0000313" key="1">
    <source>
        <dbReference type="EMBL" id="BDS10833.1"/>
    </source>
</evidence>
<reference evidence="1" key="1">
    <citation type="submission" date="2022-09" db="EMBL/GenBank/DDBJ databases">
        <title>Aureispira anguillicida sp. nov., isolated from Leptocephalus of Japanese eel Anguilla japonica.</title>
        <authorList>
            <person name="Yuasa K."/>
            <person name="Mekata T."/>
            <person name="Ikunari K."/>
        </authorList>
    </citation>
    <scope>NUCLEOTIDE SEQUENCE</scope>
    <source>
        <strain evidence="1">EL160426</strain>
    </source>
</reference>
<dbReference type="RefSeq" id="WP_264792097.1">
    <property type="nucleotide sequence ID" value="NZ_AP026867.1"/>
</dbReference>
<dbReference type="Pfam" id="PF09553">
    <property type="entry name" value="RE_Eco47II"/>
    <property type="match status" value="1"/>
</dbReference>
<keyword evidence="1" id="KW-0255">Endonuclease</keyword>
<gene>
    <name evidence="1" type="ORF">AsAng_0015430</name>
</gene>